<dbReference type="InterPro" id="IPR001680">
    <property type="entry name" value="WD40_rpt"/>
</dbReference>
<evidence type="ECO:0000256" key="1">
    <source>
        <dbReference type="ARBA" id="ARBA00022574"/>
    </source>
</evidence>
<gene>
    <name evidence="4" type="ORF">HJG63_004470</name>
</gene>
<sequence length="194" mass="22033">MANVVTNLYFSHIILGVYQISKQIKAHDGSVFTLCQMRNGMLLTGGGKDRKVILWDHDLNSEREIEVPDQYGTIRAVAEGKADQFLVGTSRNFILRGTFNDGFQIEVQGHTDELWGLATHPFKDLLLTCAQDRQVCMWNSVEHRLEWTRLVDVSKAKCDHNLPTETPQTSSWEQQRRKNSALVKTECLVNGESV</sequence>
<dbReference type="GO" id="GO:0000226">
    <property type="term" value="P:microtubule cytoskeleton organization"/>
    <property type="evidence" value="ECO:0007669"/>
    <property type="project" value="TreeGrafter"/>
</dbReference>
<dbReference type="EMBL" id="JACASE010000007">
    <property type="protein sequence ID" value="KAF6446609.1"/>
    <property type="molecule type" value="Genomic_DNA"/>
</dbReference>
<dbReference type="SMART" id="SM00320">
    <property type="entry name" value="WD40"/>
    <property type="match status" value="2"/>
</dbReference>
<dbReference type="PROSITE" id="PS50082">
    <property type="entry name" value="WD_REPEATS_2"/>
    <property type="match status" value="2"/>
</dbReference>
<dbReference type="InterPro" id="IPR036322">
    <property type="entry name" value="WD40_repeat_dom_sf"/>
</dbReference>
<keyword evidence="2" id="KW-0677">Repeat</keyword>
<feature type="repeat" description="WD" evidence="3">
    <location>
        <begin position="107"/>
        <end position="139"/>
    </location>
</feature>
<dbReference type="InterPro" id="IPR050630">
    <property type="entry name" value="WD_repeat_EMAP"/>
</dbReference>
<reference evidence="4 5" key="1">
    <citation type="journal article" date="2020" name="Nature">
        <title>Six reference-quality genomes reveal evolution of bat adaptations.</title>
        <authorList>
            <person name="Jebb D."/>
            <person name="Huang Z."/>
            <person name="Pippel M."/>
            <person name="Hughes G.M."/>
            <person name="Lavrichenko K."/>
            <person name="Devanna P."/>
            <person name="Winkler S."/>
            <person name="Jermiin L.S."/>
            <person name="Skirmuntt E.C."/>
            <person name="Katzourakis A."/>
            <person name="Burkitt-Gray L."/>
            <person name="Ray D.A."/>
            <person name="Sullivan K.A.M."/>
            <person name="Roscito J.G."/>
            <person name="Kirilenko B.M."/>
            <person name="Davalos L.M."/>
            <person name="Corthals A.P."/>
            <person name="Power M.L."/>
            <person name="Jones G."/>
            <person name="Ransome R.D."/>
            <person name="Dechmann D.K.N."/>
            <person name="Locatelli A.G."/>
            <person name="Puechmaille S.J."/>
            <person name="Fedrigo O."/>
            <person name="Jarvis E.D."/>
            <person name="Hiller M."/>
            <person name="Vernes S.C."/>
            <person name="Myers E.W."/>
            <person name="Teeling E.C."/>
        </authorList>
    </citation>
    <scope>NUCLEOTIDE SEQUENCE [LARGE SCALE GENOMIC DNA]</scope>
    <source>
        <strain evidence="4">MRouAeg1</strain>
        <tissue evidence="4">Muscle</tissue>
    </source>
</reference>
<dbReference type="PANTHER" id="PTHR13720">
    <property type="entry name" value="WD-40 REPEAT PROTEIN"/>
    <property type="match status" value="1"/>
</dbReference>
<feature type="repeat" description="WD" evidence="3">
    <location>
        <begin position="24"/>
        <end position="56"/>
    </location>
</feature>
<accession>A0A7J8FGU6</accession>
<proteinExistence type="predicted"/>
<name>A0A7J8FGU6_ROUAE</name>
<dbReference type="Pfam" id="PF00400">
    <property type="entry name" value="WD40"/>
    <property type="match status" value="2"/>
</dbReference>
<keyword evidence="1 3" id="KW-0853">WD repeat</keyword>
<dbReference type="AlphaFoldDB" id="A0A7J8FGU6"/>
<dbReference type="Proteomes" id="UP000593571">
    <property type="component" value="Unassembled WGS sequence"/>
</dbReference>
<dbReference type="InterPro" id="IPR015943">
    <property type="entry name" value="WD40/YVTN_repeat-like_dom_sf"/>
</dbReference>
<evidence type="ECO:0000313" key="4">
    <source>
        <dbReference type="EMBL" id="KAF6446609.1"/>
    </source>
</evidence>
<protein>
    <submittedName>
        <fullName evidence="4">EMAP like 4</fullName>
    </submittedName>
</protein>
<dbReference type="GO" id="GO:0008017">
    <property type="term" value="F:microtubule binding"/>
    <property type="evidence" value="ECO:0007669"/>
    <property type="project" value="TreeGrafter"/>
</dbReference>
<evidence type="ECO:0000256" key="2">
    <source>
        <dbReference type="ARBA" id="ARBA00022737"/>
    </source>
</evidence>
<dbReference type="SUPFAM" id="SSF50978">
    <property type="entry name" value="WD40 repeat-like"/>
    <property type="match status" value="1"/>
</dbReference>
<evidence type="ECO:0000313" key="5">
    <source>
        <dbReference type="Proteomes" id="UP000593571"/>
    </source>
</evidence>
<evidence type="ECO:0000256" key="3">
    <source>
        <dbReference type="PROSITE-ProRule" id="PRU00221"/>
    </source>
</evidence>
<organism evidence="4 5">
    <name type="scientific">Rousettus aegyptiacus</name>
    <name type="common">Egyptian fruit bat</name>
    <name type="synonym">Pteropus aegyptiacus</name>
    <dbReference type="NCBI Taxonomy" id="9407"/>
    <lineage>
        <taxon>Eukaryota</taxon>
        <taxon>Metazoa</taxon>
        <taxon>Chordata</taxon>
        <taxon>Craniata</taxon>
        <taxon>Vertebrata</taxon>
        <taxon>Euteleostomi</taxon>
        <taxon>Mammalia</taxon>
        <taxon>Eutheria</taxon>
        <taxon>Laurasiatheria</taxon>
        <taxon>Chiroptera</taxon>
        <taxon>Yinpterochiroptera</taxon>
        <taxon>Pteropodoidea</taxon>
        <taxon>Pteropodidae</taxon>
        <taxon>Rousettinae</taxon>
        <taxon>Rousettus</taxon>
    </lineage>
</organism>
<keyword evidence="5" id="KW-1185">Reference proteome</keyword>
<dbReference type="Gene3D" id="2.130.10.10">
    <property type="entry name" value="YVTN repeat-like/Quinoprotein amine dehydrogenase"/>
    <property type="match status" value="2"/>
</dbReference>
<dbReference type="PANTHER" id="PTHR13720:SF11">
    <property type="entry name" value="ECHINODERM MICROTUBULE-ASSOCIATED PROTEIN-LIKE 4"/>
    <property type="match status" value="1"/>
</dbReference>
<comment type="caution">
    <text evidence="4">The sequence shown here is derived from an EMBL/GenBank/DDBJ whole genome shotgun (WGS) entry which is preliminary data.</text>
</comment>
<dbReference type="GO" id="GO:0072686">
    <property type="term" value="C:mitotic spindle"/>
    <property type="evidence" value="ECO:0007669"/>
    <property type="project" value="TreeGrafter"/>
</dbReference>